<accession>A0A8H2ZLG6</accession>
<dbReference type="AlphaFoldDB" id="A0A8H2ZLG6"/>
<dbReference type="Proteomes" id="UP000644660">
    <property type="component" value="Unassembled WGS sequence"/>
</dbReference>
<evidence type="ECO:0000256" key="2">
    <source>
        <dbReference type="ARBA" id="ARBA00004496"/>
    </source>
</evidence>
<feature type="domain" description="PEX18/PEX21 C-terminal" evidence="6">
    <location>
        <begin position="223"/>
        <end position="278"/>
    </location>
</feature>
<keyword evidence="4" id="KW-0832">Ubl conjugation</keyword>
<dbReference type="Pfam" id="PF25098">
    <property type="entry name" value="PEX18_PEX21_C"/>
    <property type="match status" value="1"/>
</dbReference>
<evidence type="ECO:0000256" key="1">
    <source>
        <dbReference type="ARBA" id="ARBA00004275"/>
    </source>
</evidence>
<evidence type="ECO:0000313" key="7">
    <source>
        <dbReference type="EMBL" id="CAB4256117.1"/>
    </source>
</evidence>
<comment type="caution">
    <text evidence="7">The sequence shown here is derived from an EMBL/GenBank/DDBJ whole genome shotgun (WGS) entry which is preliminary data.</text>
</comment>
<evidence type="ECO:0000259" key="6">
    <source>
        <dbReference type="Pfam" id="PF25098"/>
    </source>
</evidence>
<dbReference type="Gene3D" id="6.10.280.230">
    <property type="match status" value="1"/>
</dbReference>
<proteinExistence type="predicted"/>
<keyword evidence="3" id="KW-0963">Cytoplasm</keyword>
<dbReference type="EMBL" id="CAEFZW010000008">
    <property type="protein sequence ID" value="CAB4256117.1"/>
    <property type="molecule type" value="Genomic_DNA"/>
</dbReference>
<gene>
    <name evidence="7" type="ORF">KABA2_08S03652</name>
</gene>
<name>A0A8H2ZLG6_9SACH</name>
<comment type="subcellular location">
    <subcellularLocation>
        <location evidence="2">Cytoplasm</location>
    </subcellularLocation>
    <subcellularLocation>
        <location evidence="1">Peroxisome</location>
    </subcellularLocation>
</comment>
<evidence type="ECO:0000256" key="5">
    <source>
        <dbReference type="ARBA" id="ARBA00023140"/>
    </source>
</evidence>
<dbReference type="InterPro" id="IPR056940">
    <property type="entry name" value="PEX18_PEX21_C"/>
</dbReference>
<organism evidence="7 8">
    <name type="scientific">Maudiozyma barnettii</name>
    <dbReference type="NCBI Taxonomy" id="61262"/>
    <lineage>
        <taxon>Eukaryota</taxon>
        <taxon>Fungi</taxon>
        <taxon>Dikarya</taxon>
        <taxon>Ascomycota</taxon>
        <taxon>Saccharomycotina</taxon>
        <taxon>Saccharomycetes</taxon>
        <taxon>Saccharomycetales</taxon>
        <taxon>Saccharomycetaceae</taxon>
        <taxon>Maudiozyma</taxon>
    </lineage>
</organism>
<evidence type="ECO:0000256" key="4">
    <source>
        <dbReference type="ARBA" id="ARBA00022843"/>
    </source>
</evidence>
<evidence type="ECO:0000256" key="3">
    <source>
        <dbReference type="ARBA" id="ARBA00022490"/>
    </source>
</evidence>
<evidence type="ECO:0000313" key="8">
    <source>
        <dbReference type="Proteomes" id="UP000644660"/>
    </source>
</evidence>
<dbReference type="RefSeq" id="XP_041407961.1">
    <property type="nucleotide sequence ID" value="XM_041552027.1"/>
</dbReference>
<reference evidence="7 8" key="1">
    <citation type="submission" date="2020-05" db="EMBL/GenBank/DDBJ databases">
        <authorList>
            <person name="Casaregola S."/>
            <person name="Devillers H."/>
            <person name="Grondin C."/>
        </authorList>
    </citation>
    <scope>NUCLEOTIDE SEQUENCE [LARGE SCALE GENOMIC DNA]</scope>
    <source>
        <strain evidence="7 8">CLIB 1767</strain>
    </source>
</reference>
<protein>
    <submittedName>
        <fullName evidence="7">Similar to Saccharomyces cerevisiae YHR160C PEX18 Peroxin required for targeting of peroxisomal matrix proteins containing PTS2</fullName>
    </submittedName>
</protein>
<keyword evidence="5" id="KW-0576">Peroxisome</keyword>
<sequence length="304" mass="33946">MSETSCNVNPLQRFANLTNNDNNARIGQYGNGDLITGSSDAINARNESTERSFFNGGSVMNTNVAPSYIPLDQGTSMTNNNNIHNFSHMHTSNNDNVELALPDLSKVQIHDPLEFSDEYKKFYGSYQANNEQSNNRPSIQRFPQFGMDRPFLQTSASEPMIRQFRDIHNTAGINGNCASGMHFQQPDNAQIHMIDHELDIFEQELSSEPSVVVRTQSQPQSAFDGEQIHFKEVAASIVQVVTPDTTRSSSPVSNKLNGSKFMQLMKKVSAGSVTLRRDSPELFTPETDEVVGNEYFPVHDHPQK</sequence>
<dbReference type="GO" id="GO:0005777">
    <property type="term" value="C:peroxisome"/>
    <property type="evidence" value="ECO:0007669"/>
    <property type="project" value="UniProtKB-SubCell"/>
</dbReference>
<dbReference type="GeneID" id="64859188"/>
<keyword evidence="8" id="KW-1185">Reference proteome</keyword>